<dbReference type="InterPro" id="IPR003661">
    <property type="entry name" value="HisK_dim/P_dom"/>
</dbReference>
<evidence type="ECO:0000259" key="12">
    <source>
        <dbReference type="PROSITE" id="PS50109"/>
    </source>
</evidence>
<dbReference type="Gene3D" id="3.40.50.2300">
    <property type="match status" value="1"/>
</dbReference>
<evidence type="ECO:0000313" key="16">
    <source>
        <dbReference type="EMBL" id="GID54281.1"/>
    </source>
</evidence>
<dbReference type="PROSITE" id="PS50110">
    <property type="entry name" value="RESPONSE_REGULATORY"/>
    <property type="match status" value="1"/>
</dbReference>
<evidence type="ECO:0000256" key="5">
    <source>
        <dbReference type="ARBA" id="ARBA00022679"/>
    </source>
</evidence>
<organism evidence="16 17">
    <name type="scientific">Actinoplanes couchii</name>
    <dbReference type="NCBI Taxonomy" id="403638"/>
    <lineage>
        <taxon>Bacteria</taxon>
        <taxon>Bacillati</taxon>
        <taxon>Actinomycetota</taxon>
        <taxon>Actinomycetes</taxon>
        <taxon>Micromonosporales</taxon>
        <taxon>Micromonosporaceae</taxon>
        <taxon>Actinoplanes</taxon>
    </lineage>
</organism>
<dbReference type="InterPro" id="IPR000014">
    <property type="entry name" value="PAS"/>
</dbReference>
<dbReference type="InterPro" id="IPR003594">
    <property type="entry name" value="HATPase_dom"/>
</dbReference>
<comment type="subcellular location">
    <subcellularLocation>
        <location evidence="2">Cell membrane</location>
    </subcellularLocation>
</comment>
<dbReference type="InterPro" id="IPR001610">
    <property type="entry name" value="PAC"/>
</dbReference>
<reference evidence="16 17" key="1">
    <citation type="submission" date="2021-01" db="EMBL/GenBank/DDBJ databases">
        <title>Whole genome shotgun sequence of Actinoplanes couchii NBRC 106145.</title>
        <authorList>
            <person name="Komaki H."/>
            <person name="Tamura T."/>
        </authorList>
    </citation>
    <scope>NUCLEOTIDE SEQUENCE [LARGE SCALE GENOMIC DNA]</scope>
    <source>
        <strain evidence="16 17">NBRC 106145</strain>
    </source>
</reference>
<dbReference type="Pfam" id="PF00989">
    <property type="entry name" value="PAS"/>
    <property type="match status" value="1"/>
</dbReference>
<dbReference type="InterPro" id="IPR036097">
    <property type="entry name" value="HisK_dim/P_sf"/>
</dbReference>
<dbReference type="SMART" id="SM00086">
    <property type="entry name" value="PAC"/>
    <property type="match status" value="1"/>
</dbReference>
<dbReference type="PANTHER" id="PTHR43065:SF46">
    <property type="entry name" value="C4-DICARBOXYLATE TRANSPORT SENSOR PROTEIN DCTB"/>
    <property type="match status" value="1"/>
</dbReference>
<dbReference type="PRINTS" id="PR00344">
    <property type="entry name" value="BCTRLSENSOR"/>
</dbReference>
<evidence type="ECO:0000256" key="9">
    <source>
        <dbReference type="ARBA" id="ARBA00023012"/>
    </source>
</evidence>
<evidence type="ECO:0000256" key="10">
    <source>
        <dbReference type="PROSITE-ProRule" id="PRU00169"/>
    </source>
</evidence>
<sequence length="654" mass="70173">MPDQIFLLANIVIMVAYVAIMVTIVVPLIRARQLGSNKLATATAMIFFSCAVGHGFHAAMAYRMITLPDGHHGQELGWSWSSTLWDLFTAGVGVYYWSLRRNYGVLMQTGAMFIDPWGKRRLDEADAREQAAQELAAAHQATLAAVVEDSADAIIGVTPDGMITAWNGGAERIFGYTAAEMLAGPATVLADGDGAGQQSVMLARILAGEGSLSYEGRRVRKDGSPVEVSFTATPVKDKFGTMIGVSVIGRDVSAAKEQAERERIVQERTDQAKRMESLGKLAGGVAHDFNNILAIIANYTEFVIAETKDQPHVQSDLEHVQTAVERAGSLTRQLLTFTRGDTVQLRDVDLNAAIAEVHAVLHRTIGEHITLIAVPTEEPLTVHADPGQIHQILLNLALNARDAMPDGGTLVLEAGLACVDGEELNMQPPLQPGSYARLSVSDTGEGMPPEVVARIFEPFFTTKPRGRGTGLGLATVYGIVAEAGGSVNVHSDPGIGTTFRIYLPVSTTAAPVAAPVQSAEPPRGMGRIVLVVEDEVPLARIVARILNDAGYLALTANNGAEALRLFRAHGCDLLLTDVIMPEMTGPKLAETARAEQRDLPVLFMSGYSNGLLGTTHILDDEIALIEKPFTGRDLLHKVADTLRRAEMTSVTVDR</sequence>
<protein>
    <recommendedName>
        <fullName evidence="3">histidine kinase</fullName>
        <ecNumber evidence="3">2.7.13.3</ecNumber>
    </recommendedName>
</protein>
<evidence type="ECO:0000256" key="1">
    <source>
        <dbReference type="ARBA" id="ARBA00000085"/>
    </source>
</evidence>
<dbReference type="SMART" id="SM00387">
    <property type="entry name" value="HATPase_c"/>
    <property type="match status" value="1"/>
</dbReference>
<dbReference type="PANTHER" id="PTHR43065">
    <property type="entry name" value="SENSOR HISTIDINE KINASE"/>
    <property type="match status" value="1"/>
</dbReference>
<dbReference type="SUPFAM" id="SSF55874">
    <property type="entry name" value="ATPase domain of HSP90 chaperone/DNA topoisomerase II/histidine kinase"/>
    <property type="match status" value="1"/>
</dbReference>
<dbReference type="SUPFAM" id="SSF47384">
    <property type="entry name" value="Homodimeric domain of signal transducing histidine kinase"/>
    <property type="match status" value="1"/>
</dbReference>
<dbReference type="InterPro" id="IPR004358">
    <property type="entry name" value="Sig_transdc_His_kin-like_C"/>
</dbReference>
<keyword evidence="5" id="KW-0808">Transferase</keyword>
<dbReference type="Pfam" id="PF00512">
    <property type="entry name" value="HisKA"/>
    <property type="match status" value="1"/>
</dbReference>
<evidence type="ECO:0000256" key="7">
    <source>
        <dbReference type="ARBA" id="ARBA00022777"/>
    </source>
</evidence>
<feature type="domain" description="PAS" evidence="14">
    <location>
        <begin position="139"/>
        <end position="182"/>
    </location>
</feature>
<feature type="transmembrane region" description="Helical" evidence="11">
    <location>
        <begin position="6"/>
        <end position="29"/>
    </location>
</feature>
<evidence type="ECO:0000256" key="8">
    <source>
        <dbReference type="ARBA" id="ARBA00022840"/>
    </source>
</evidence>
<evidence type="ECO:0000259" key="13">
    <source>
        <dbReference type="PROSITE" id="PS50110"/>
    </source>
</evidence>
<name>A0ABQ3X701_9ACTN</name>
<dbReference type="Pfam" id="PF02518">
    <property type="entry name" value="HATPase_c"/>
    <property type="match status" value="1"/>
</dbReference>
<keyword evidence="11" id="KW-0812">Transmembrane</keyword>
<evidence type="ECO:0000256" key="3">
    <source>
        <dbReference type="ARBA" id="ARBA00012438"/>
    </source>
</evidence>
<dbReference type="PROSITE" id="PS50109">
    <property type="entry name" value="HIS_KIN"/>
    <property type="match status" value="1"/>
</dbReference>
<dbReference type="SUPFAM" id="SSF52172">
    <property type="entry name" value="CheY-like"/>
    <property type="match status" value="1"/>
</dbReference>
<feature type="transmembrane region" description="Helical" evidence="11">
    <location>
        <begin position="77"/>
        <end position="97"/>
    </location>
</feature>
<keyword evidence="11" id="KW-0472">Membrane</keyword>
<keyword evidence="11" id="KW-1133">Transmembrane helix</keyword>
<dbReference type="InterPro" id="IPR035965">
    <property type="entry name" value="PAS-like_dom_sf"/>
</dbReference>
<dbReference type="InterPro" id="IPR005467">
    <property type="entry name" value="His_kinase_dom"/>
</dbReference>
<keyword evidence="9" id="KW-0902">Two-component regulatory system</keyword>
<keyword evidence="6" id="KW-0547">Nucleotide-binding</keyword>
<keyword evidence="8" id="KW-0067">ATP-binding</keyword>
<gene>
    <name evidence="16" type="ORF">Aco03nite_026850</name>
</gene>
<dbReference type="Gene3D" id="1.10.287.130">
    <property type="match status" value="1"/>
</dbReference>
<dbReference type="RefSeq" id="WP_239145121.1">
    <property type="nucleotide sequence ID" value="NZ_BAAAQE010000035.1"/>
</dbReference>
<evidence type="ECO:0000256" key="11">
    <source>
        <dbReference type="SAM" id="Phobius"/>
    </source>
</evidence>
<evidence type="ECO:0000259" key="15">
    <source>
        <dbReference type="PROSITE" id="PS50113"/>
    </source>
</evidence>
<dbReference type="EMBL" id="BOMG01000039">
    <property type="protein sequence ID" value="GID54281.1"/>
    <property type="molecule type" value="Genomic_DNA"/>
</dbReference>
<keyword evidence="4 10" id="KW-0597">Phosphoprotein</keyword>
<feature type="modified residue" description="4-aspartylphosphate" evidence="10">
    <location>
        <position position="577"/>
    </location>
</feature>
<evidence type="ECO:0000256" key="4">
    <source>
        <dbReference type="ARBA" id="ARBA00022553"/>
    </source>
</evidence>
<keyword evidence="17" id="KW-1185">Reference proteome</keyword>
<dbReference type="SMART" id="SM00448">
    <property type="entry name" value="REC"/>
    <property type="match status" value="1"/>
</dbReference>
<dbReference type="InterPro" id="IPR011006">
    <property type="entry name" value="CheY-like_superfamily"/>
</dbReference>
<dbReference type="EC" id="2.7.13.3" evidence="3"/>
<feature type="transmembrane region" description="Helical" evidence="11">
    <location>
        <begin position="41"/>
        <end position="65"/>
    </location>
</feature>
<dbReference type="Pfam" id="PF00072">
    <property type="entry name" value="Response_reg"/>
    <property type="match status" value="1"/>
</dbReference>
<comment type="caution">
    <text evidence="16">The sequence shown here is derived from an EMBL/GenBank/DDBJ whole genome shotgun (WGS) entry which is preliminary data.</text>
</comment>
<dbReference type="SMART" id="SM00091">
    <property type="entry name" value="PAS"/>
    <property type="match status" value="1"/>
</dbReference>
<dbReference type="InterPro" id="IPR013767">
    <property type="entry name" value="PAS_fold"/>
</dbReference>
<feature type="domain" description="PAC" evidence="15">
    <location>
        <begin position="212"/>
        <end position="264"/>
    </location>
</feature>
<dbReference type="InterPro" id="IPR000700">
    <property type="entry name" value="PAS-assoc_C"/>
</dbReference>
<feature type="domain" description="Histidine kinase" evidence="12">
    <location>
        <begin position="284"/>
        <end position="507"/>
    </location>
</feature>
<evidence type="ECO:0000313" key="17">
    <source>
        <dbReference type="Proteomes" id="UP000612282"/>
    </source>
</evidence>
<proteinExistence type="predicted"/>
<dbReference type="NCBIfam" id="TIGR00229">
    <property type="entry name" value="sensory_box"/>
    <property type="match status" value="1"/>
</dbReference>
<dbReference type="PROSITE" id="PS50112">
    <property type="entry name" value="PAS"/>
    <property type="match status" value="1"/>
</dbReference>
<dbReference type="Gene3D" id="3.30.565.10">
    <property type="entry name" value="Histidine kinase-like ATPase, C-terminal domain"/>
    <property type="match status" value="1"/>
</dbReference>
<dbReference type="PROSITE" id="PS50113">
    <property type="entry name" value="PAC"/>
    <property type="match status" value="1"/>
</dbReference>
<accession>A0ABQ3X701</accession>
<dbReference type="Proteomes" id="UP000612282">
    <property type="component" value="Unassembled WGS sequence"/>
</dbReference>
<dbReference type="InterPro" id="IPR001789">
    <property type="entry name" value="Sig_transdc_resp-reg_receiver"/>
</dbReference>
<keyword evidence="7" id="KW-0418">Kinase</keyword>
<feature type="domain" description="Response regulatory" evidence="13">
    <location>
        <begin position="528"/>
        <end position="642"/>
    </location>
</feature>
<comment type="catalytic activity">
    <reaction evidence="1">
        <text>ATP + protein L-histidine = ADP + protein N-phospho-L-histidine.</text>
        <dbReference type="EC" id="2.7.13.3"/>
    </reaction>
</comment>
<dbReference type="Gene3D" id="3.30.450.20">
    <property type="entry name" value="PAS domain"/>
    <property type="match status" value="1"/>
</dbReference>
<dbReference type="SMART" id="SM00388">
    <property type="entry name" value="HisKA"/>
    <property type="match status" value="1"/>
</dbReference>
<dbReference type="CDD" id="cd00130">
    <property type="entry name" value="PAS"/>
    <property type="match status" value="1"/>
</dbReference>
<dbReference type="SUPFAM" id="SSF55785">
    <property type="entry name" value="PYP-like sensor domain (PAS domain)"/>
    <property type="match status" value="1"/>
</dbReference>
<evidence type="ECO:0000256" key="2">
    <source>
        <dbReference type="ARBA" id="ARBA00004236"/>
    </source>
</evidence>
<evidence type="ECO:0000259" key="14">
    <source>
        <dbReference type="PROSITE" id="PS50112"/>
    </source>
</evidence>
<evidence type="ECO:0000256" key="6">
    <source>
        <dbReference type="ARBA" id="ARBA00022741"/>
    </source>
</evidence>
<dbReference type="InterPro" id="IPR036890">
    <property type="entry name" value="HATPase_C_sf"/>
</dbReference>